<dbReference type="Proteomes" id="UP000245124">
    <property type="component" value="Unassembled WGS sequence"/>
</dbReference>
<dbReference type="RefSeq" id="WP_181373996.1">
    <property type="nucleotide sequence ID" value="NZ_BDUD01000001.1"/>
</dbReference>
<proteinExistence type="predicted"/>
<dbReference type="EMBL" id="BDUD01000001">
    <property type="protein sequence ID" value="GBG18928.1"/>
    <property type="molecule type" value="Genomic_DNA"/>
</dbReference>
<gene>
    <name evidence="1" type="ORF">NIES4072_25930</name>
</gene>
<sequence length="89" mass="10149">MDLMAGVEIKGDEAMIQVLADFSKRNASHVLGILNLIIPLSESPTWILGQYLWQLGMSTESRRSLEDGQRVRYFRKEAFPIFAQTGNYK</sequence>
<name>A0A2R5FN95_NOSCO</name>
<evidence type="ECO:0000313" key="1">
    <source>
        <dbReference type="EMBL" id="GBG18928.1"/>
    </source>
</evidence>
<accession>A0A2R5FN95</accession>
<reference evidence="1 2" key="1">
    <citation type="submission" date="2017-06" db="EMBL/GenBank/DDBJ databases">
        <title>Genome sequencing of cyanobaciteial culture collection at National Institute for Environmental Studies (NIES).</title>
        <authorList>
            <person name="Hirose Y."/>
            <person name="Shimura Y."/>
            <person name="Fujisawa T."/>
            <person name="Nakamura Y."/>
            <person name="Kawachi M."/>
        </authorList>
    </citation>
    <scope>NUCLEOTIDE SEQUENCE [LARGE SCALE GENOMIC DNA]</scope>
    <source>
        <strain evidence="1 2">NIES-4072</strain>
    </source>
</reference>
<protein>
    <submittedName>
        <fullName evidence="1">Uncharacterized protein</fullName>
    </submittedName>
</protein>
<keyword evidence="2" id="KW-1185">Reference proteome</keyword>
<evidence type="ECO:0000313" key="2">
    <source>
        <dbReference type="Proteomes" id="UP000245124"/>
    </source>
</evidence>
<dbReference type="AlphaFoldDB" id="A0A2R5FN95"/>
<organism evidence="1 2">
    <name type="scientific">Nostoc commune NIES-4072</name>
    <dbReference type="NCBI Taxonomy" id="2005467"/>
    <lineage>
        <taxon>Bacteria</taxon>
        <taxon>Bacillati</taxon>
        <taxon>Cyanobacteriota</taxon>
        <taxon>Cyanophyceae</taxon>
        <taxon>Nostocales</taxon>
        <taxon>Nostocaceae</taxon>
        <taxon>Nostoc</taxon>
    </lineage>
</organism>
<comment type="caution">
    <text evidence="1">The sequence shown here is derived from an EMBL/GenBank/DDBJ whole genome shotgun (WGS) entry which is preliminary data.</text>
</comment>